<dbReference type="EMBL" id="FJOG01000010">
    <property type="protein sequence ID" value="CZR57648.1"/>
    <property type="molecule type" value="Genomic_DNA"/>
</dbReference>
<gene>
    <name evidence="2" type="ORF">PAC_07537</name>
</gene>
<dbReference type="Proteomes" id="UP000184330">
    <property type="component" value="Unassembled WGS sequence"/>
</dbReference>
<evidence type="ECO:0000256" key="1">
    <source>
        <dbReference type="SAM" id="MobiDB-lite"/>
    </source>
</evidence>
<evidence type="ECO:0000313" key="2">
    <source>
        <dbReference type="EMBL" id="CZR57648.1"/>
    </source>
</evidence>
<protein>
    <submittedName>
        <fullName evidence="2">Uncharacterized protein</fullName>
    </submittedName>
</protein>
<proteinExistence type="predicted"/>
<organism evidence="2 3">
    <name type="scientific">Phialocephala subalpina</name>
    <dbReference type="NCBI Taxonomy" id="576137"/>
    <lineage>
        <taxon>Eukaryota</taxon>
        <taxon>Fungi</taxon>
        <taxon>Dikarya</taxon>
        <taxon>Ascomycota</taxon>
        <taxon>Pezizomycotina</taxon>
        <taxon>Leotiomycetes</taxon>
        <taxon>Helotiales</taxon>
        <taxon>Mollisiaceae</taxon>
        <taxon>Phialocephala</taxon>
        <taxon>Phialocephala fortinii species complex</taxon>
    </lineage>
</organism>
<sequence>MDNLLLDPSLQAGGPNYSNASSSSSVSSSTELGDLSHSSHMAIQIEQPPSFGAGNGKGPLGTRAIPLTSIQFSAENAPKSMVINGIHYMLSTTTPPTTAVVIDVGSASERKIYPYTLAELNYILVLVEELVGKSKRALSSSNSAENSRKLNAKFAGHKVELGDELTPRTATGPTTNGATKRKGARVAKDEWNIPERTTAAIQDYITRGMREEYNEICQRLVGKRDEMYGSRRSAQSKKRKVYHVEGEKSMAQGMGVFDGMMESGHESVPAHEARSAHGEAEGYQTYPPYQDIWAPALAYPPPHL</sequence>
<feature type="region of interest" description="Disordered" evidence="1">
    <location>
        <begin position="165"/>
        <end position="186"/>
    </location>
</feature>
<dbReference type="OrthoDB" id="10500260at2759"/>
<feature type="compositionally biased region" description="Low complexity" evidence="1">
    <location>
        <begin position="18"/>
        <end position="29"/>
    </location>
</feature>
<dbReference type="AlphaFoldDB" id="A0A1L7WY04"/>
<accession>A0A1L7WY04</accession>
<feature type="compositionally biased region" description="Polar residues" evidence="1">
    <location>
        <begin position="168"/>
        <end position="178"/>
    </location>
</feature>
<keyword evidence="3" id="KW-1185">Reference proteome</keyword>
<name>A0A1L7WY04_9HELO</name>
<reference evidence="2 3" key="1">
    <citation type="submission" date="2016-03" db="EMBL/GenBank/DDBJ databases">
        <authorList>
            <person name="Ploux O."/>
        </authorList>
    </citation>
    <scope>NUCLEOTIDE SEQUENCE [LARGE SCALE GENOMIC DNA]</scope>
    <source>
        <strain evidence="2 3">UAMH 11012</strain>
    </source>
</reference>
<evidence type="ECO:0000313" key="3">
    <source>
        <dbReference type="Proteomes" id="UP000184330"/>
    </source>
</evidence>
<feature type="region of interest" description="Disordered" evidence="1">
    <location>
        <begin position="1"/>
        <end position="33"/>
    </location>
</feature>